<accession>A0A7J8E2Y7</accession>
<protein>
    <submittedName>
        <fullName evidence="2">Uncharacterized protein</fullName>
    </submittedName>
</protein>
<dbReference type="Proteomes" id="UP000550707">
    <property type="component" value="Unassembled WGS sequence"/>
</dbReference>
<feature type="region of interest" description="Disordered" evidence="1">
    <location>
        <begin position="104"/>
        <end position="130"/>
    </location>
</feature>
<evidence type="ECO:0000313" key="2">
    <source>
        <dbReference type="EMBL" id="KAF6429626.1"/>
    </source>
</evidence>
<dbReference type="InParanoid" id="A0A7J8E2Y7"/>
<dbReference type="EMBL" id="JACASF010000015">
    <property type="protein sequence ID" value="KAF6429626.1"/>
    <property type="molecule type" value="Genomic_DNA"/>
</dbReference>
<proteinExistence type="predicted"/>
<keyword evidence="3" id="KW-1185">Reference proteome</keyword>
<evidence type="ECO:0000313" key="3">
    <source>
        <dbReference type="Proteomes" id="UP000550707"/>
    </source>
</evidence>
<gene>
    <name evidence="2" type="ORF">HJG59_008991</name>
</gene>
<dbReference type="AlphaFoldDB" id="A0A7J8E2Y7"/>
<evidence type="ECO:0000256" key="1">
    <source>
        <dbReference type="SAM" id="MobiDB-lite"/>
    </source>
</evidence>
<sequence length="130" mass="13799">MSLCREVCHSPPCGQLCRPMHGGQSWVPILGHTAFVPSPMCPASRSDLKYNLFSEMNGVPRSRATLAPGPPDLPRRLQTGLAAPSRSPGLLVCVLTVHVPPAAHFPKGRSPPCRRSGSCSEPRIAGLGGR</sequence>
<name>A0A7J8E2Y7_MOLMO</name>
<feature type="compositionally biased region" description="Low complexity" evidence="1">
    <location>
        <begin position="108"/>
        <end position="123"/>
    </location>
</feature>
<comment type="caution">
    <text evidence="2">The sequence shown here is derived from an EMBL/GenBank/DDBJ whole genome shotgun (WGS) entry which is preliminary data.</text>
</comment>
<organism evidence="2 3">
    <name type="scientific">Molossus molossus</name>
    <name type="common">Pallas' mastiff bat</name>
    <name type="synonym">Vespertilio molossus</name>
    <dbReference type="NCBI Taxonomy" id="27622"/>
    <lineage>
        <taxon>Eukaryota</taxon>
        <taxon>Metazoa</taxon>
        <taxon>Chordata</taxon>
        <taxon>Craniata</taxon>
        <taxon>Vertebrata</taxon>
        <taxon>Euteleostomi</taxon>
        <taxon>Mammalia</taxon>
        <taxon>Eutheria</taxon>
        <taxon>Laurasiatheria</taxon>
        <taxon>Chiroptera</taxon>
        <taxon>Yangochiroptera</taxon>
        <taxon>Molossidae</taxon>
        <taxon>Molossus</taxon>
    </lineage>
</organism>
<reference evidence="2 3" key="1">
    <citation type="journal article" date="2020" name="Nature">
        <title>Six reference-quality genomes reveal evolution of bat adaptations.</title>
        <authorList>
            <person name="Jebb D."/>
            <person name="Huang Z."/>
            <person name="Pippel M."/>
            <person name="Hughes G.M."/>
            <person name="Lavrichenko K."/>
            <person name="Devanna P."/>
            <person name="Winkler S."/>
            <person name="Jermiin L.S."/>
            <person name="Skirmuntt E.C."/>
            <person name="Katzourakis A."/>
            <person name="Burkitt-Gray L."/>
            <person name="Ray D.A."/>
            <person name="Sullivan K.A.M."/>
            <person name="Roscito J.G."/>
            <person name="Kirilenko B.M."/>
            <person name="Davalos L.M."/>
            <person name="Corthals A.P."/>
            <person name="Power M.L."/>
            <person name="Jones G."/>
            <person name="Ransome R.D."/>
            <person name="Dechmann D.K.N."/>
            <person name="Locatelli A.G."/>
            <person name="Puechmaille S.J."/>
            <person name="Fedrigo O."/>
            <person name="Jarvis E.D."/>
            <person name="Hiller M."/>
            <person name="Vernes S.C."/>
            <person name="Myers E.W."/>
            <person name="Teeling E.C."/>
        </authorList>
    </citation>
    <scope>NUCLEOTIDE SEQUENCE [LARGE SCALE GENOMIC DNA]</scope>
    <source>
        <strain evidence="2">MMolMol1</strain>
        <tissue evidence="2">Muscle</tissue>
    </source>
</reference>